<feature type="region of interest" description="Disordered" evidence="1">
    <location>
        <begin position="1028"/>
        <end position="1058"/>
    </location>
</feature>
<dbReference type="Proteomes" id="UP000249218">
    <property type="component" value="Unassembled WGS sequence"/>
</dbReference>
<feature type="region of interest" description="Disordered" evidence="1">
    <location>
        <begin position="436"/>
        <end position="460"/>
    </location>
</feature>
<protein>
    <submittedName>
        <fullName evidence="2">Uncharacterized protein</fullName>
    </submittedName>
</protein>
<organism evidence="2 3">
    <name type="scientific">Helicoverpa armigera</name>
    <name type="common">Cotton bollworm</name>
    <name type="synonym">Heliothis armigera</name>
    <dbReference type="NCBI Taxonomy" id="29058"/>
    <lineage>
        <taxon>Eukaryota</taxon>
        <taxon>Metazoa</taxon>
        <taxon>Ecdysozoa</taxon>
        <taxon>Arthropoda</taxon>
        <taxon>Hexapoda</taxon>
        <taxon>Insecta</taxon>
        <taxon>Pterygota</taxon>
        <taxon>Neoptera</taxon>
        <taxon>Endopterygota</taxon>
        <taxon>Lepidoptera</taxon>
        <taxon>Glossata</taxon>
        <taxon>Ditrysia</taxon>
        <taxon>Noctuoidea</taxon>
        <taxon>Noctuidae</taxon>
        <taxon>Heliothinae</taxon>
        <taxon>Helicoverpa</taxon>
    </lineage>
</organism>
<evidence type="ECO:0000313" key="2">
    <source>
        <dbReference type="EMBL" id="PZC71784.1"/>
    </source>
</evidence>
<sequence>MTQKVHNASSGSYSKYKALDVKCSCTKCESPYCYAKRQEPAESCSCEDCRESNTCLFYNNRVVGFKSSHSDTTTSPRVSPFVASYIAPYVAPYVAPYLAPYIAPYIRHDYMTSAIGDYAYQIKRTDAGTNTVELCRKLVGTPKYSIEELKKKYLYKKKGAVSSNTNSYLYILDPDEIVPRKSEPTRHTLEVYETVSGTQRSIIESLKNVYLKDSNRVTRHTHNACQSVSETQRSLIESLKNVYLKDSNKAGHDHRGQPTQHTLEVYESVSETQRSIIESLKNVYLKESNKAERRGQPSRHTLEVYETVSETQKSLIETLKNVYLKGSTKHEAACCNELCSPCTAAPAGYVLDLKDKPAKNAGQVSEQNAFTHVLDNKWNTIEYPNNPYAKKYFCQCKDCQTEENPKPPTFDHPGYIVEVEKPKKVKKKDNNFKDCSCDDQSTNSNRSLPPPSGNSSGVGKNKHQLYHVDVRHNNMKNSNEYLQRKSGSRGYIYDVPKYNNNQTLDKSCACEVLKGKHFSSPYKPTKNAQDLLKDIVESQEDVILTNKCQKTSSGSAKQSKLPGYVIDLNSLNQTARKTNYTSNNLAKTSNPAGYIFDVPKKECECSDTGMHKFGTPAQPITQVFNINRVEAQTAASDTHKNVENKVICECDKYESHDEAPKSEPVINNVPELPKNETENIEKGCSCKESEHKSKGSGCIYHVPKDPHAPMSKQCYKCSQKKSDANGYVYEVPKNTPDNTAQDDLKKTQPLPNKCQKDSCSCKQSEYKLKGPGFIYDVPKHAPTSRQGCKCKESAKITPETHGYIFDVPKPVKLKTCQCKESSAGHNTTTQEQSNTTQIYSINRLETQFIVSDIHHNFNKKSCNCSKSSKSKSELSQQIFEKRCACRGPPKIQFRSSEYSEYQKYNMTSREPCNTTQIFSINRLETQYAAYNAICNMNKKLCTCHAPEKQKPELAGYIYDVPKNINSKSEKSNCECSPTEKRESESHGYVYEVPKYEPNKNGTNAFRNQDRTQVSCECKTVIGSGFVHDLPRHPDAPTTRKSCECTDSANQRNKSESHGYIYEVPKNSRNESSDNKTKLSTNKKTCECKEPTKSKPESFGYEFTYMKSKLCSEDVIKLINKQKQTIESLSNQYKNSSSNGLASKDKSLCGCNNSSRYKSNSNAQDLFKDILEIQKNAIETLTNKYHKKNCDCNVCKKNELESSGFIYELPKLAHVSTVQENNCECAESSKQISDSPRHEVDLTKESCMCSADNEYEATKSSQIVESKSIPPESQNNCKQMLCTDTETAKLSDLILKDNVPCNDKRPSKDNLELNNCPCVPLNANNAPPTETNNDAAQCNTGKAMLSAEVMDVPYTEFNASVACAKSESSNKLKKLTKYDIFKRIKEAYKACSCKVCECIAGKPVKPDICKCKPCECTDCLSFLERNDFNTSSSGSSKCTCDGCNKSLCPVAMNKLEICDCSPCNCVDCARGFTKSCDCEPCQCVVCKARTIPQRQTLVVAPVGREQNVQRIACTCSPCDCIECGQVHRLTSSVMHEMSTGTNRHALCRCEICLDDACDQSGVDSCKCPKRNKVMNKPVEKDTHDFDIRVATIVQKPMAQQNNRKGKSHDTIAMFAAVPNTYPDLQSSIQECTCEEGCECISCVYKEHAINSIKSSQLFTSIETGAKSSISENRTFSSYHCQLCKTQMDDRSSLNVPVHMSATSKCMSECCDCIDCGKNESRSPQRSLTIPYNRMGHEQSMSKNNAKASHEINLQNNEISDSVLSGYSSIETSSKISCHKGYGMITQNSRNKNKSWESSCNSSGHDYPEYLIQFPKSTVEHCLKDVMESDMDKNVKLGQFNTNSNATEEQTELNSFDTSLAKENYFLECGITDSHNSEYICRTKNNCDVSCLPDSPQYSLHTIAKGSNTLDSNQHLVLQVNNRQCSHKPETNECHESNVKQTKDIDELQASCYVLDRRSSCNNNDESIYVGNRTIFNPMPNDNEFHASDKVFDHNIADDNTTNVLLPIHNEQYCTRKYLEQLPQSCLVSAANGLSFEDYERIRKTLKEAKEFTRELIKLLKMYEKANNDFDSVSEKLKISHASLLSGDINAIRGARKDVVEDSIVSEEEYNKMNHELQGGHLQAPPVREILSSSSIIHMKRNISDSVYGDHDNDNMSQKSIIKDISNFQKMNESIALDPSHDFNSVLETNELVQIDTHLNKDEVCCESAVNVKMIEEHLEVIQNVQNTTCKPLEKDSFHASEENTAVCTVNNRGIRKKYRTHIRNYKKYTKLLRYILTISRKISDISSNASELTPVTKYHVTVGTSSTVVAESIQKMNNELSTLLPIKDSQELHILRRQGNGLNQILKKLETVFRNFEKDAVSLKTSVLGKSLEEYKMEIGSIRHELEETDTCPILKTKSSWNIEPRKNSKDLCIIPSMELDLKKMVHSIPQQKVVSKKRLNVPHHKNKALADLQEEVKKLLEMPSLQPQEPIHYTTDCVKENLIKKQRNKFNSEIEEAPMPETSLPSFCSSNQFKNVDREVYCSSTNVDIAMQIRDLLNLAVEMMPLKSQRGLDSVATATRVPSMGSDTDSCEFLKVGFTALRRVSDNTVFVKWNVPRVLDKVKGYELLVDGRSVKTILTPTKSMAVVSCLPHTEKVLLTIRTITSDVSTGRYPATTIIYNPRVK</sequence>
<dbReference type="OrthoDB" id="7417113at2759"/>
<proteinExistence type="predicted"/>
<accession>A0A2W1BDA8</accession>
<evidence type="ECO:0000256" key="1">
    <source>
        <dbReference type="SAM" id="MobiDB-lite"/>
    </source>
</evidence>
<dbReference type="EMBL" id="KZ150257">
    <property type="protein sequence ID" value="PZC71784.1"/>
    <property type="molecule type" value="Genomic_DNA"/>
</dbReference>
<reference evidence="2 3" key="1">
    <citation type="journal article" date="2017" name="BMC Biol.">
        <title>Genomic innovations, transcriptional plasticity and gene loss underlying the evolution and divergence of two highly polyphagous and invasive Helicoverpa pest species.</title>
        <authorList>
            <person name="Pearce S.L."/>
            <person name="Clarke D.F."/>
            <person name="East P.D."/>
            <person name="Elfekih S."/>
            <person name="Gordon K.H."/>
            <person name="Jermiin L.S."/>
            <person name="McGaughran A."/>
            <person name="Oakeshott J.G."/>
            <person name="Papanikolaou A."/>
            <person name="Perera O.P."/>
            <person name="Rane R.V."/>
            <person name="Richards S."/>
            <person name="Tay W.T."/>
            <person name="Walsh T.K."/>
            <person name="Anderson A."/>
            <person name="Anderson C.J."/>
            <person name="Asgari S."/>
            <person name="Board P.G."/>
            <person name="Bretschneider A."/>
            <person name="Campbell P.M."/>
            <person name="Chertemps T."/>
            <person name="Christeller J.T."/>
            <person name="Coppin C.W."/>
            <person name="Downes S.J."/>
            <person name="Duan G."/>
            <person name="Farnsworth C.A."/>
            <person name="Good R.T."/>
            <person name="Han L.B."/>
            <person name="Han Y.C."/>
            <person name="Hatje K."/>
            <person name="Horne I."/>
            <person name="Huang Y.P."/>
            <person name="Hughes D.S."/>
            <person name="Jacquin-Joly E."/>
            <person name="James W."/>
            <person name="Jhangiani S."/>
            <person name="Kollmar M."/>
            <person name="Kuwar S.S."/>
            <person name="Li S."/>
            <person name="Liu N.Y."/>
            <person name="Maibeche M.T."/>
            <person name="Miller J.R."/>
            <person name="Montagne N."/>
            <person name="Perry T."/>
            <person name="Qu J."/>
            <person name="Song S.V."/>
            <person name="Sutton G.G."/>
            <person name="Vogel H."/>
            <person name="Walenz B.P."/>
            <person name="Xu W."/>
            <person name="Zhang H.J."/>
            <person name="Zou Z."/>
            <person name="Batterham P."/>
            <person name="Edwards O.R."/>
            <person name="Feyereisen R."/>
            <person name="Gibbs R.A."/>
            <person name="Heckel D.G."/>
            <person name="McGrath A."/>
            <person name="Robin C."/>
            <person name="Scherer S.E."/>
            <person name="Worley K.C."/>
            <person name="Wu Y.D."/>
        </authorList>
    </citation>
    <scope>NUCLEOTIDE SEQUENCE [LARGE SCALE GENOMIC DNA]</scope>
    <source>
        <strain evidence="2">Harm_GR_Male_#8</strain>
        <tissue evidence="2">Whole organism</tissue>
    </source>
</reference>
<feature type="compositionally biased region" description="Polar residues" evidence="1">
    <location>
        <begin position="438"/>
        <end position="458"/>
    </location>
</feature>
<name>A0A2W1BDA8_HELAM</name>
<keyword evidence="3" id="KW-1185">Reference proteome</keyword>
<evidence type="ECO:0000313" key="3">
    <source>
        <dbReference type="Proteomes" id="UP000249218"/>
    </source>
</evidence>
<gene>
    <name evidence="2" type="primary">HaOG212447</name>
    <name evidence="2" type="ORF">B5X24_HaOG212447</name>
</gene>